<accession>A0A9P1JED9</accession>
<dbReference type="PROSITE" id="PS51257">
    <property type="entry name" value="PROKAR_LIPOPROTEIN"/>
    <property type="match status" value="1"/>
</dbReference>
<evidence type="ECO:0000259" key="1">
    <source>
        <dbReference type="Pfam" id="PF03551"/>
    </source>
</evidence>
<dbReference type="InterPro" id="IPR036388">
    <property type="entry name" value="WH-like_DNA-bd_sf"/>
</dbReference>
<dbReference type="Pfam" id="PF03551">
    <property type="entry name" value="PadR"/>
    <property type="match status" value="1"/>
</dbReference>
<keyword evidence="4" id="KW-1185">Reference proteome</keyword>
<gene>
    <name evidence="3" type="primary">BL01810</name>
    <name evidence="3" type="ordered locus">BAMF_0257</name>
</gene>
<reference evidence="4" key="2">
    <citation type="journal article" date="2011" name="J. Biotechnol.">
        <title>Genome sequence of B. amyloliquefaciens type strain DSM7(T) reveals differences to plant-associated B. amyloliquefaciens FZB42.</title>
        <authorList>
            <person name="Ruckert C."/>
            <person name="Blom J."/>
            <person name="Chen X."/>
            <person name="Reva O."/>
            <person name="Borriss R."/>
        </authorList>
    </citation>
    <scope>NUCLEOTIDE SEQUENCE [LARGE SCALE GENOMIC DNA]</scope>
    <source>
        <strain evidence="4">DSM 7</strain>
    </source>
</reference>
<protein>
    <submittedName>
        <fullName evidence="3">Uncharacterized protein yqjI</fullName>
    </submittedName>
</protein>
<evidence type="ECO:0000313" key="3">
    <source>
        <dbReference type="EMBL" id="CBI41383.1"/>
    </source>
</evidence>
<feature type="domain" description="Transcription regulator PadR N-terminal" evidence="1">
    <location>
        <begin position="11"/>
        <end position="84"/>
    </location>
</feature>
<reference evidence="3 4" key="1">
    <citation type="journal article" date="2011" name="Int. J. Syst. Evol. Microbiol.">
        <title>Relationship of Bacillus amyloliquefaciens clades associated with strains DSM 7T and FZB42T: a proposal for Bacillus amyloliquefaciens subsp. amyloliquefaciens subsp. nov. and Bacillus amyloliquefaciens subsp. plantarum subsp. nov. based on complete genome sequence comparisons.</title>
        <authorList>
            <person name="Borriss R."/>
            <person name="Chen X.H."/>
            <person name="Rueckert C."/>
            <person name="Blom J."/>
            <person name="Becker A."/>
            <person name="Baumgarth B."/>
            <person name="Fan B."/>
            <person name="Pukall R."/>
            <person name="Schumann P."/>
            <person name="Sproer C."/>
            <person name="Junge H."/>
            <person name="Vater J."/>
            <person name="Puhler A."/>
            <person name="Klenk H.P."/>
        </authorList>
    </citation>
    <scope>NUCLEOTIDE SEQUENCE [LARGE SCALE GENOMIC DNA]</scope>
    <source>
        <strain evidence="4">DSM 7</strain>
    </source>
</reference>
<name>A0A9P1JED9_BACAS</name>
<proteinExistence type="predicted"/>
<organism evidence="3 4">
    <name type="scientific">Bacillus amyloliquefaciens (strain ATCC 23350 / DSM 7 / BCRC 11601 / CCUG 28519 / NBRC 15535 / NRRL B-14393 / F)</name>
    <dbReference type="NCBI Taxonomy" id="692420"/>
    <lineage>
        <taxon>Bacteria</taxon>
        <taxon>Bacillati</taxon>
        <taxon>Bacillota</taxon>
        <taxon>Bacilli</taxon>
        <taxon>Bacillales</taxon>
        <taxon>Bacillaceae</taxon>
        <taxon>Bacillus</taxon>
        <taxon>Bacillus amyloliquefaciens group</taxon>
    </lineage>
</organism>
<evidence type="ECO:0000259" key="2">
    <source>
        <dbReference type="Pfam" id="PF10400"/>
    </source>
</evidence>
<dbReference type="Pfam" id="PF10400">
    <property type="entry name" value="Vir_act_alpha_C"/>
    <property type="match status" value="1"/>
</dbReference>
<dbReference type="Proteomes" id="UP000006562">
    <property type="component" value="Chromosome"/>
</dbReference>
<dbReference type="AlphaFoldDB" id="A0A9P1JED9"/>
<dbReference type="EMBL" id="FN597644">
    <property type="protein sequence ID" value="CBI41383.1"/>
    <property type="molecule type" value="Genomic_DNA"/>
</dbReference>
<evidence type="ECO:0000313" key="4">
    <source>
        <dbReference type="Proteomes" id="UP000006562"/>
    </source>
</evidence>
<dbReference type="PANTHER" id="PTHR43252">
    <property type="entry name" value="TRANSCRIPTIONAL REGULATOR YQJI"/>
    <property type="match status" value="1"/>
</dbReference>
<dbReference type="SUPFAM" id="SSF46785">
    <property type="entry name" value="Winged helix' DNA-binding domain"/>
    <property type="match status" value="1"/>
</dbReference>
<dbReference type="Gene3D" id="6.10.140.190">
    <property type="match status" value="1"/>
</dbReference>
<dbReference type="KEGG" id="bao:BAMF_0257"/>
<feature type="domain" description="Transcription regulator PadR C-terminal" evidence="2">
    <location>
        <begin position="98"/>
        <end position="175"/>
    </location>
</feature>
<sequence length="181" mass="21146">MSKKSDTYYALLGLITIGCHTGYEIKQMMDRSLQHFWTISYSQIYPNLKRLTEEGLLTVTTTVQEDRPDKKEYHLTQKGEDALQDWLNEPVKQPAAEKNELLLKLFFSDKQDTASNIRMIEHYKLQLNMKYELYETIEQSLLKRDGMELRLFTIDYGKRVTAAAIEWADAVISKLQKGDEL</sequence>
<dbReference type="Gene3D" id="1.10.10.10">
    <property type="entry name" value="Winged helix-like DNA-binding domain superfamily/Winged helix DNA-binding domain"/>
    <property type="match status" value="1"/>
</dbReference>
<dbReference type="InterPro" id="IPR036390">
    <property type="entry name" value="WH_DNA-bd_sf"/>
</dbReference>
<dbReference type="InterPro" id="IPR005149">
    <property type="entry name" value="Tscrpt_reg_PadR_N"/>
</dbReference>
<dbReference type="InterPro" id="IPR018309">
    <property type="entry name" value="Tscrpt_reg_PadR_C"/>
</dbReference>
<dbReference type="RefSeq" id="WP_013350923.1">
    <property type="nucleotide sequence ID" value="NC_014551.1"/>
</dbReference>
<dbReference type="PANTHER" id="PTHR43252:SF6">
    <property type="entry name" value="NEGATIVE TRANSCRIPTION REGULATOR PADR"/>
    <property type="match status" value="1"/>
</dbReference>